<dbReference type="EMBL" id="GBRH01239086">
    <property type="protein sequence ID" value="JAD58809.1"/>
    <property type="molecule type" value="Transcribed_RNA"/>
</dbReference>
<name>A0A0A9B471_ARUDO</name>
<protein>
    <submittedName>
        <fullName evidence="1">Uncharacterized protein</fullName>
    </submittedName>
</protein>
<proteinExistence type="predicted"/>
<reference evidence="1" key="1">
    <citation type="submission" date="2014-09" db="EMBL/GenBank/DDBJ databases">
        <authorList>
            <person name="Magalhaes I.L.F."/>
            <person name="Oliveira U."/>
            <person name="Santos F.R."/>
            <person name="Vidigal T.H.D.A."/>
            <person name="Brescovit A.D."/>
            <person name="Santos A.J."/>
        </authorList>
    </citation>
    <scope>NUCLEOTIDE SEQUENCE</scope>
    <source>
        <tissue evidence="1">Shoot tissue taken approximately 20 cm above the soil surface</tissue>
    </source>
</reference>
<dbReference type="AlphaFoldDB" id="A0A0A9B471"/>
<evidence type="ECO:0000313" key="1">
    <source>
        <dbReference type="EMBL" id="JAD58809.1"/>
    </source>
</evidence>
<sequence>MEQYRDPRDRYDEESNADACSTVNLSLNCSK</sequence>
<accession>A0A0A9B471</accession>
<organism evidence="1">
    <name type="scientific">Arundo donax</name>
    <name type="common">Giant reed</name>
    <name type="synonym">Donax arundinaceus</name>
    <dbReference type="NCBI Taxonomy" id="35708"/>
    <lineage>
        <taxon>Eukaryota</taxon>
        <taxon>Viridiplantae</taxon>
        <taxon>Streptophyta</taxon>
        <taxon>Embryophyta</taxon>
        <taxon>Tracheophyta</taxon>
        <taxon>Spermatophyta</taxon>
        <taxon>Magnoliopsida</taxon>
        <taxon>Liliopsida</taxon>
        <taxon>Poales</taxon>
        <taxon>Poaceae</taxon>
        <taxon>PACMAD clade</taxon>
        <taxon>Arundinoideae</taxon>
        <taxon>Arundineae</taxon>
        <taxon>Arundo</taxon>
    </lineage>
</organism>
<reference evidence="1" key="2">
    <citation type="journal article" date="2015" name="Data Brief">
        <title>Shoot transcriptome of the giant reed, Arundo donax.</title>
        <authorList>
            <person name="Barrero R.A."/>
            <person name="Guerrero F.D."/>
            <person name="Moolhuijzen P."/>
            <person name="Goolsby J.A."/>
            <person name="Tidwell J."/>
            <person name="Bellgard S.E."/>
            <person name="Bellgard M.I."/>
        </authorList>
    </citation>
    <scope>NUCLEOTIDE SEQUENCE</scope>
    <source>
        <tissue evidence="1">Shoot tissue taken approximately 20 cm above the soil surface</tissue>
    </source>
</reference>